<feature type="domain" description="POTRA" evidence="1">
    <location>
        <begin position="179"/>
        <end position="239"/>
    </location>
</feature>
<evidence type="ECO:0000259" key="1">
    <source>
        <dbReference type="Pfam" id="PF07244"/>
    </source>
</evidence>
<sequence>MKKQFLFVLLIIGFIFNPFCYAQNLVLKINGESELATKEIDSIGYTKSFPNYLELETEVSSIKNKLIRRGFIDTKIEKIEKQNDTLFYAYLYIGVKLNTVRISFDSDFDAELLGVIDVKVESNYFEVTIENLENTLKLLNKRIAEQGDPFSTLQLQNIRKENTDLITADLFTKTNQKRRIDKIVVKGYEKFPKSYLKRFLKLKTGQSFNLEEIKAKTEEFQNLRFAKEIKAPEVLFTNDSTILYLYTEKTKSNNFDGYLGFGTNENTNRIDFDGYVDLRLINNLNYGESLRLFYKSDEIDQQTFDVKLNAPYLFGSPIGLDINLNIFRKDSTFSTTRQQVRLNYQINPNHRLSAGIGSTISSDLLNTSSTLIEDYNSNYYQLGYNYIKPQYYDPLFPINFWLDISTNFGNRTQNGNEIQQNAYTIETYKIFNLNKRNSFFLRLTGASLNSDNYLDNELYRFGGINSIRGFEENSLVANLFGVINTEYRYRLSNTIYVHSVIDAAYFENDLINTKNKLFGFGFGLGLLTKAGLFKLNYSSGKTENVPFKLSDSKIHVSLTTSF</sequence>
<dbReference type="Pfam" id="PF07244">
    <property type="entry name" value="POTRA"/>
    <property type="match status" value="1"/>
</dbReference>
<organism evidence="2 3">
    <name type="scientific">Winogradskyella jejuensis</name>
    <dbReference type="NCBI Taxonomy" id="1089305"/>
    <lineage>
        <taxon>Bacteria</taxon>
        <taxon>Pseudomonadati</taxon>
        <taxon>Bacteroidota</taxon>
        <taxon>Flavobacteriia</taxon>
        <taxon>Flavobacteriales</taxon>
        <taxon>Flavobacteriaceae</taxon>
        <taxon>Winogradskyella</taxon>
    </lineage>
</organism>
<proteinExistence type="predicted"/>
<protein>
    <submittedName>
        <fullName evidence="2">Outer membrane protein assembly factor BamA</fullName>
    </submittedName>
</protein>
<dbReference type="RefSeq" id="WP_083573351.1">
    <property type="nucleotide sequence ID" value="NZ_FQWS01000002.1"/>
</dbReference>
<dbReference type="InterPro" id="IPR010827">
    <property type="entry name" value="BamA/TamA_POTRA"/>
</dbReference>
<dbReference type="Proteomes" id="UP000184522">
    <property type="component" value="Unassembled WGS sequence"/>
</dbReference>
<accession>A0A1M5RNB4</accession>
<reference evidence="3" key="1">
    <citation type="submission" date="2016-11" db="EMBL/GenBank/DDBJ databases">
        <authorList>
            <person name="Varghese N."/>
            <person name="Submissions S."/>
        </authorList>
    </citation>
    <scope>NUCLEOTIDE SEQUENCE [LARGE SCALE GENOMIC DNA]</scope>
    <source>
        <strain evidence="3">DSM 25330</strain>
    </source>
</reference>
<dbReference type="Gene3D" id="2.40.160.50">
    <property type="entry name" value="membrane protein fhac: a member of the omp85/tpsb transporter family"/>
    <property type="match status" value="1"/>
</dbReference>
<dbReference type="OrthoDB" id="9811416at2"/>
<evidence type="ECO:0000313" key="2">
    <source>
        <dbReference type="EMBL" id="SHH27651.1"/>
    </source>
</evidence>
<evidence type="ECO:0000313" key="3">
    <source>
        <dbReference type="Proteomes" id="UP000184522"/>
    </source>
</evidence>
<dbReference type="EMBL" id="FQWS01000002">
    <property type="protein sequence ID" value="SHH27651.1"/>
    <property type="molecule type" value="Genomic_DNA"/>
</dbReference>
<dbReference type="AlphaFoldDB" id="A0A1M5RNB4"/>
<gene>
    <name evidence="2" type="ORF">SAMN05444148_1634</name>
</gene>
<dbReference type="STRING" id="1089305.SAMN05444148_1634"/>
<name>A0A1M5RNB4_9FLAO</name>
<dbReference type="GO" id="GO:0019867">
    <property type="term" value="C:outer membrane"/>
    <property type="evidence" value="ECO:0007669"/>
    <property type="project" value="InterPro"/>
</dbReference>
<keyword evidence="3" id="KW-1185">Reference proteome</keyword>